<evidence type="ECO:0000256" key="1">
    <source>
        <dbReference type="ARBA" id="ARBA00008270"/>
    </source>
</evidence>
<accession>A0ABS2QUJ2</accession>
<dbReference type="SUPFAM" id="SSF54506">
    <property type="entry name" value="Diaminopimelate epimerase-like"/>
    <property type="match status" value="1"/>
</dbReference>
<dbReference type="RefSeq" id="WP_205186602.1">
    <property type="nucleotide sequence ID" value="NZ_JAFBFC010000003.1"/>
</dbReference>
<dbReference type="Proteomes" id="UP000809829">
    <property type="component" value="Unassembled WGS sequence"/>
</dbReference>
<organism evidence="3 4">
    <name type="scientific">Priestia iocasae</name>
    <dbReference type="NCBI Taxonomy" id="2291674"/>
    <lineage>
        <taxon>Bacteria</taxon>
        <taxon>Bacillati</taxon>
        <taxon>Bacillota</taxon>
        <taxon>Bacilli</taxon>
        <taxon>Bacillales</taxon>
        <taxon>Bacillaceae</taxon>
        <taxon>Priestia</taxon>
    </lineage>
</organism>
<proteinExistence type="inferred from homology"/>
<dbReference type="PANTHER" id="PTHR13774:SF39">
    <property type="entry name" value="BIOSYNTHESIS PROTEIN, PUTATIVE-RELATED"/>
    <property type="match status" value="1"/>
</dbReference>
<keyword evidence="2" id="KW-0413">Isomerase</keyword>
<evidence type="ECO:0000313" key="4">
    <source>
        <dbReference type="Proteomes" id="UP000809829"/>
    </source>
</evidence>
<keyword evidence="4" id="KW-1185">Reference proteome</keyword>
<evidence type="ECO:0000313" key="3">
    <source>
        <dbReference type="EMBL" id="MBM7703097.1"/>
    </source>
</evidence>
<dbReference type="PIRSF" id="PIRSF016184">
    <property type="entry name" value="PhzC_PhzF"/>
    <property type="match status" value="1"/>
</dbReference>
<sequence length="284" mass="31964">MKIVHTDVFALKEGGGNPCPVVLDGDGQTSEEMQQMAKEFGVECVFVEKGTHKNCEWKLRYFVPNNEMSMCVHATIGAVTVLVEEGRITQSPTFIETELGEVEVQWKQENDVIFVTVKQWKPTYQQRVPSRQELCEALQINEHDFARFLPEIISTSRSKLLVPIKDEKTLHTIEPDFNKLWSLCDKYETTGFYPFAIVEGEENTFQARQFPNNSGYKEDSATGVAASALSVYAVKHQLLHDPSKPSRIIQGVAMGKPSVIMARPVIENDSMIESEVIGTALVHR</sequence>
<dbReference type="NCBIfam" id="TIGR00654">
    <property type="entry name" value="PhzF_family"/>
    <property type="match status" value="1"/>
</dbReference>
<dbReference type="Pfam" id="PF02567">
    <property type="entry name" value="PhzC-PhzF"/>
    <property type="match status" value="1"/>
</dbReference>
<dbReference type="Gene3D" id="3.10.310.10">
    <property type="entry name" value="Diaminopimelate Epimerase, Chain A, domain 1"/>
    <property type="match status" value="2"/>
</dbReference>
<evidence type="ECO:0000256" key="2">
    <source>
        <dbReference type="ARBA" id="ARBA00023235"/>
    </source>
</evidence>
<reference evidence="3 4" key="1">
    <citation type="submission" date="2021-01" db="EMBL/GenBank/DDBJ databases">
        <title>Genomic Encyclopedia of Type Strains, Phase IV (KMG-IV): sequencing the most valuable type-strain genomes for metagenomic binning, comparative biology and taxonomic classification.</title>
        <authorList>
            <person name="Goeker M."/>
        </authorList>
    </citation>
    <scope>NUCLEOTIDE SEQUENCE [LARGE SCALE GENOMIC DNA]</scope>
    <source>
        <strain evidence="3 4">DSM 104297</strain>
    </source>
</reference>
<dbReference type="InterPro" id="IPR003719">
    <property type="entry name" value="Phenazine_PhzF-like"/>
</dbReference>
<comment type="caution">
    <text evidence="3">The sequence shown here is derived from an EMBL/GenBank/DDBJ whole genome shotgun (WGS) entry which is preliminary data.</text>
</comment>
<name>A0ABS2QUJ2_9BACI</name>
<dbReference type="EMBL" id="JAFBFC010000003">
    <property type="protein sequence ID" value="MBM7703097.1"/>
    <property type="molecule type" value="Genomic_DNA"/>
</dbReference>
<protein>
    <submittedName>
        <fullName evidence="3">PhzF family phenazine biosynthesis protein</fullName>
    </submittedName>
</protein>
<dbReference type="PANTHER" id="PTHR13774">
    <property type="entry name" value="PHENAZINE BIOSYNTHESIS PROTEIN"/>
    <property type="match status" value="1"/>
</dbReference>
<gene>
    <name evidence="3" type="ORF">JOC83_001944</name>
</gene>
<comment type="similarity">
    <text evidence="1">Belongs to the PhzF family.</text>
</comment>